<organism evidence="2 3">
    <name type="scientific">Serinicoccus chungangensis</name>
    <dbReference type="NCBI Taxonomy" id="767452"/>
    <lineage>
        <taxon>Bacteria</taxon>
        <taxon>Bacillati</taxon>
        <taxon>Actinomycetota</taxon>
        <taxon>Actinomycetes</taxon>
        <taxon>Micrococcales</taxon>
        <taxon>Ornithinimicrobiaceae</taxon>
        <taxon>Serinicoccus</taxon>
    </lineage>
</organism>
<dbReference type="EMBL" id="LQBL01000028">
    <property type="protein sequence ID" value="KUG53355.1"/>
    <property type="molecule type" value="Genomic_DNA"/>
</dbReference>
<protein>
    <submittedName>
        <fullName evidence="2">Uncharacterized protein</fullName>
    </submittedName>
</protein>
<dbReference type="AlphaFoldDB" id="A0A0W8I540"/>
<proteinExistence type="predicted"/>
<reference evidence="2 3" key="1">
    <citation type="submission" date="2015-12" db="EMBL/GenBank/DDBJ databases">
        <title>Serinicoccus chungangenesis strain CD08_5 genome sequencing and assembly.</title>
        <authorList>
            <person name="Chander A.M."/>
            <person name="Kaur G."/>
            <person name="Nair G.R."/>
            <person name="Dhawan D.K."/>
            <person name="Kochhar R.K."/>
            <person name="Mayilraj S."/>
            <person name="Bhadada S.K."/>
        </authorList>
    </citation>
    <scope>NUCLEOTIDE SEQUENCE [LARGE SCALE GENOMIC DNA]</scope>
    <source>
        <strain evidence="2 3">CD08_5</strain>
    </source>
</reference>
<feature type="region of interest" description="Disordered" evidence="1">
    <location>
        <begin position="1"/>
        <end position="30"/>
    </location>
</feature>
<gene>
    <name evidence="2" type="ORF">AVL62_00670</name>
</gene>
<dbReference type="OrthoDB" id="4866485at2"/>
<evidence type="ECO:0000256" key="1">
    <source>
        <dbReference type="SAM" id="MobiDB-lite"/>
    </source>
</evidence>
<sequence length="104" mass="11319">MTEQGPGTGDEDATILSFPTEHEGPRSSEVDLEGERVTVIYLPWPHVVDGAHRPAGLYYRARDTSGFYPDPAVRGLDAALEEARPALTRHLRLVRQPGEGPADG</sequence>
<dbReference type="RefSeq" id="WP_058891363.1">
    <property type="nucleotide sequence ID" value="NZ_LQBL01000028.1"/>
</dbReference>
<evidence type="ECO:0000313" key="2">
    <source>
        <dbReference type="EMBL" id="KUG53355.1"/>
    </source>
</evidence>
<keyword evidence="3" id="KW-1185">Reference proteome</keyword>
<dbReference type="Proteomes" id="UP000054837">
    <property type="component" value="Unassembled WGS sequence"/>
</dbReference>
<evidence type="ECO:0000313" key="3">
    <source>
        <dbReference type="Proteomes" id="UP000054837"/>
    </source>
</evidence>
<name>A0A0W8I540_9MICO</name>
<accession>A0A0W8I540</accession>
<comment type="caution">
    <text evidence="2">The sequence shown here is derived from an EMBL/GenBank/DDBJ whole genome shotgun (WGS) entry which is preliminary data.</text>
</comment>
<feature type="compositionally biased region" description="Basic and acidic residues" evidence="1">
    <location>
        <begin position="20"/>
        <end position="30"/>
    </location>
</feature>